<reference evidence="1 2" key="1">
    <citation type="journal article" date="2016" name="Nat. Commun.">
        <title>Thousands of microbial genomes shed light on interconnected biogeochemical processes in an aquifer system.</title>
        <authorList>
            <person name="Anantharaman K."/>
            <person name="Brown C.T."/>
            <person name="Hug L.A."/>
            <person name="Sharon I."/>
            <person name="Castelle C.J."/>
            <person name="Probst A.J."/>
            <person name="Thomas B.C."/>
            <person name="Singh A."/>
            <person name="Wilkins M.J."/>
            <person name="Karaoz U."/>
            <person name="Brodie E.L."/>
            <person name="Williams K.H."/>
            <person name="Hubbard S.S."/>
            <person name="Banfield J.F."/>
        </authorList>
    </citation>
    <scope>NUCLEOTIDE SEQUENCE [LARGE SCALE GENOMIC DNA]</scope>
</reference>
<gene>
    <name evidence="1" type="ORF">A2751_05430</name>
</gene>
<protein>
    <submittedName>
        <fullName evidence="1">Uncharacterized protein</fullName>
    </submittedName>
</protein>
<sequence>MNRRRGEGAPELHEQEKRISKVHFLVHPGWMMKDNAFAAMHKGVNRLMNRYVEQAEAVKLNSNELMVAFAPAIDAEFVHDFREKEKPYTQTITKLKDILGDRLIVLADSDEEEDRYRGATFKENKEKVWAKIKTIAENRGFHFDEQLTAEAYGELIKACVRLIADNMHEASGMSEPVKLKANLTDYPLFLDDASRRIAEARKEYGDNIYLSERTKIDFSDNKKPKKK</sequence>
<proteinExistence type="predicted"/>
<dbReference type="EMBL" id="MFEK01000003">
    <property type="protein sequence ID" value="OGE79444.1"/>
    <property type="molecule type" value="Genomic_DNA"/>
</dbReference>
<dbReference type="Proteomes" id="UP000176864">
    <property type="component" value="Unassembled WGS sequence"/>
</dbReference>
<evidence type="ECO:0000313" key="1">
    <source>
        <dbReference type="EMBL" id="OGE79444.1"/>
    </source>
</evidence>
<accession>A0A1F5NPJ2</accession>
<organism evidence="1 2">
    <name type="scientific">Candidatus Doudnabacteria bacterium RIFCSPHIGHO2_01_FULL_46_14</name>
    <dbReference type="NCBI Taxonomy" id="1817824"/>
    <lineage>
        <taxon>Bacteria</taxon>
        <taxon>Candidatus Doudnaibacteriota</taxon>
    </lineage>
</organism>
<dbReference type="STRING" id="1817824.A2751_05430"/>
<comment type="caution">
    <text evidence="1">The sequence shown here is derived from an EMBL/GenBank/DDBJ whole genome shotgun (WGS) entry which is preliminary data.</text>
</comment>
<name>A0A1F5NPJ2_9BACT</name>
<dbReference type="AlphaFoldDB" id="A0A1F5NPJ2"/>
<evidence type="ECO:0000313" key="2">
    <source>
        <dbReference type="Proteomes" id="UP000176864"/>
    </source>
</evidence>